<keyword evidence="3 7" id="KW-0812">Transmembrane</keyword>
<comment type="similarity">
    <text evidence="2">Belongs to the PER33/POM33 family.</text>
</comment>
<evidence type="ECO:0000256" key="7">
    <source>
        <dbReference type="SAM" id="Phobius"/>
    </source>
</evidence>
<evidence type="ECO:0000256" key="1">
    <source>
        <dbReference type="ARBA" id="ARBA00004141"/>
    </source>
</evidence>
<feature type="transmembrane region" description="Helical" evidence="7">
    <location>
        <begin position="210"/>
        <end position="230"/>
    </location>
</feature>
<evidence type="ECO:0000313" key="9">
    <source>
        <dbReference type="Proteomes" id="UP001497392"/>
    </source>
</evidence>
<evidence type="ECO:0000313" key="8">
    <source>
        <dbReference type="EMBL" id="CAL5220522.1"/>
    </source>
</evidence>
<keyword evidence="9" id="KW-1185">Reference proteome</keyword>
<proteinExistence type="inferred from homology"/>
<organism evidence="8 9">
    <name type="scientific">Coccomyxa viridis</name>
    <dbReference type="NCBI Taxonomy" id="1274662"/>
    <lineage>
        <taxon>Eukaryota</taxon>
        <taxon>Viridiplantae</taxon>
        <taxon>Chlorophyta</taxon>
        <taxon>core chlorophytes</taxon>
        <taxon>Trebouxiophyceae</taxon>
        <taxon>Trebouxiophyceae incertae sedis</taxon>
        <taxon>Coccomyxaceae</taxon>
        <taxon>Coccomyxa</taxon>
    </lineage>
</organism>
<feature type="transmembrane region" description="Helical" evidence="7">
    <location>
        <begin position="125"/>
        <end position="146"/>
    </location>
</feature>
<evidence type="ECO:0000256" key="4">
    <source>
        <dbReference type="ARBA" id="ARBA00022989"/>
    </source>
</evidence>
<feature type="compositionally biased region" description="Basic and acidic residues" evidence="6">
    <location>
        <begin position="73"/>
        <end position="82"/>
    </location>
</feature>
<feature type="region of interest" description="Disordered" evidence="6">
    <location>
        <begin position="60"/>
        <end position="118"/>
    </location>
</feature>
<dbReference type="PANTHER" id="PTHR12703">
    <property type="entry name" value="TRANSMEMBRANE PROTEIN 33"/>
    <property type="match status" value="1"/>
</dbReference>
<keyword evidence="5 7" id="KW-0472">Membrane</keyword>
<name>A0ABP1FR42_9CHLO</name>
<dbReference type="InterPro" id="IPR051645">
    <property type="entry name" value="PER33/POM33_regulator"/>
</dbReference>
<dbReference type="Proteomes" id="UP001497392">
    <property type="component" value="Unassembled WGS sequence"/>
</dbReference>
<dbReference type="InterPro" id="IPR005344">
    <property type="entry name" value="TMEM33/Pom33"/>
</dbReference>
<comment type="subcellular location">
    <subcellularLocation>
        <location evidence="1">Membrane</location>
        <topology evidence="1">Multi-pass membrane protein</topology>
    </subcellularLocation>
</comment>
<reference evidence="8 9" key="1">
    <citation type="submission" date="2024-06" db="EMBL/GenBank/DDBJ databases">
        <authorList>
            <person name="Kraege A."/>
            <person name="Thomma B."/>
        </authorList>
    </citation>
    <scope>NUCLEOTIDE SEQUENCE [LARGE SCALE GENOMIC DNA]</scope>
</reference>
<protein>
    <submittedName>
        <fullName evidence="8">G2554 protein</fullName>
    </submittedName>
</protein>
<dbReference type="EMBL" id="CAXHTA020000004">
    <property type="protein sequence ID" value="CAL5220522.1"/>
    <property type="molecule type" value="Genomic_DNA"/>
</dbReference>
<dbReference type="Pfam" id="PF03661">
    <property type="entry name" value="TMEM33_Pom33"/>
    <property type="match status" value="1"/>
</dbReference>
<feature type="transmembrane region" description="Helical" evidence="7">
    <location>
        <begin position="259"/>
        <end position="278"/>
    </location>
</feature>
<sequence length="344" mass="38417">MATLEAFRSFDFDGDERWRQYEANIEIPPGRDRDSVLKKFKAKWYKREIDPDFDIAQAVPASSASTAPQRAHTSRDVPKESTDASAASPPEHQSTPAAASPPPTPTPSASRKARPGKTASTERNLFVLHVLQLLLGLGAVQPLFWLVSARSWKAFLAVSALCHLYKVIIKHGVPQLRPFPGALKQWVLPASSSTDFQYLMLCMLFLQSRPLALVVVPIWTLALYHAVAYAGSRFGSTRLWQQYGAKLQHILSAYQGQALIFNAAAEIGAGILLLLGLLTPQRSIMLAFVYWRAFLPTRYNTPDAAGYHRQVWQIIADKTRPVLQAVPMLRIPIDFVKRSFDQPR</sequence>
<evidence type="ECO:0000256" key="5">
    <source>
        <dbReference type="ARBA" id="ARBA00023136"/>
    </source>
</evidence>
<evidence type="ECO:0000256" key="6">
    <source>
        <dbReference type="SAM" id="MobiDB-lite"/>
    </source>
</evidence>
<accession>A0ABP1FR42</accession>
<dbReference type="PANTHER" id="PTHR12703:SF4">
    <property type="entry name" value="TRANSMEMBRANE PROTEIN 33"/>
    <property type="match status" value="1"/>
</dbReference>
<evidence type="ECO:0000256" key="2">
    <source>
        <dbReference type="ARBA" id="ARBA00007322"/>
    </source>
</evidence>
<keyword evidence="4 7" id="KW-1133">Transmembrane helix</keyword>
<evidence type="ECO:0000256" key="3">
    <source>
        <dbReference type="ARBA" id="ARBA00022692"/>
    </source>
</evidence>
<gene>
    <name evidence="8" type="primary">g2554</name>
    <name evidence="8" type="ORF">VP750_LOCUS2181</name>
</gene>
<comment type="caution">
    <text evidence="8">The sequence shown here is derived from an EMBL/GenBank/DDBJ whole genome shotgun (WGS) entry which is preliminary data.</text>
</comment>